<evidence type="ECO:0000313" key="2">
    <source>
        <dbReference type="Proteomes" id="UP000828251"/>
    </source>
</evidence>
<name>A0A9D3UKZ6_9ROSI</name>
<accession>A0A9D3UKZ6</accession>
<keyword evidence="2" id="KW-1185">Reference proteome</keyword>
<sequence>MRLDCLLAHVMKAKYYQMSSFIRAKLGSYPSYTWCSILSTCRVIKEEDQWKVGSGASINIWRDPWLSGSRQAKVMGQCININYSYISDLSNMDSYTWKVDVLNRLFDNDQV</sequence>
<dbReference type="Proteomes" id="UP000828251">
    <property type="component" value="Unassembled WGS sequence"/>
</dbReference>
<evidence type="ECO:0000313" key="1">
    <source>
        <dbReference type="EMBL" id="KAH1047018.1"/>
    </source>
</evidence>
<comment type="caution">
    <text evidence="1">The sequence shown here is derived from an EMBL/GenBank/DDBJ whole genome shotgun (WGS) entry which is preliminary data.</text>
</comment>
<gene>
    <name evidence="1" type="ORF">J1N35_037802</name>
</gene>
<protein>
    <recommendedName>
        <fullName evidence="3">Reverse transcriptase zinc-binding domain-containing protein</fullName>
    </recommendedName>
</protein>
<dbReference type="EMBL" id="JAIQCV010000011">
    <property type="protein sequence ID" value="KAH1047018.1"/>
    <property type="molecule type" value="Genomic_DNA"/>
</dbReference>
<proteinExistence type="predicted"/>
<reference evidence="1 2" key="1">
    <citation type="journal article" date="2021" name="Plant Biotechnol. J.">
        <title>Multi-omics assisted identification of the key and species-specific regulatory components of drought-tolerant mechanisms in Gossypium stocksii.</title>
        <authorList>
            <person name="Yu D."/>
            <person name="Ke L."/>
            <person name="Zhang D."/>
            <person name="Wu Y."/>
            <person name="Sun Y."/>
            <person name="Mei J."/>
            <person name="Sun J."/>
            <person name="Sun Y."/>
        </authorList>
    </citation>
    <scope>NUCLEOTIDE SEQUENCE [LARGE SCALE GENOMIC DNA]</scope>
    <source>
        <strain evidence="2">cv. E1</strain>
        <tissue evidence="1">Leaf</tissue>
    </source>
</reference>
<dbReference type="OrthoDB" id="1001780at2759"/>
<dbReference type="AlphaFoldDB" id="A0A9D3UKZ6"/>
<evidence type="ECO:0008006" key="3">
    <source>
        <dbReference type="Google" id="ProtNLM"/>
    </source>
</evidence>
<organism evidence="1 2">
    <name type="scientific">Gossypium stocksii</name>
    <dbReference type="NCBI Taxonomy" id="47602"/>
    <lineage>
        <taxon>Eukaryota</taxon>
        <taxon>Viridiplantae</taxon>
        <taxon>Streptophyta</taxon>
        <taxon>Embryophyta</taxon>
        <taxon>Tracheophyta</taxon>
        <taxon>Spermatophyta</taxon>
        <taxon>Magnoliopsida</taxon>
        <taxon>eudicotyledons</taxon>
        <taxon>Gunneridae</taxon>
        <taxon>Pentapetalae</taxon>
        <taxon>rosids</taxon>
        <taxon>malvids</taxon>
        <taxon>Malvales</taxon>
        <taxon>Malvaceae</taxon>
        <taxon>Malvoideae</taxon>
        <taxon>Gossypium</taxon>
    </lineage>
</organism>